<dbReference type="GeneID" id="81120782"/>
<evidence type="ECO:0000313" key="3">
    <source>
        <dbReference type="Proteomes" id="UP001596368"/>
    </source>
</evidence>
<proteinExistence type="predicted"/>
<dbReference type="RefSeq" id="WP_284013640.1">
    <property type="nucleotide sequence ID" value="NZ_CP126156.1"/>
</dbReference>
<dbReference type="Proteomes" id="UP001596368">
    <property type="component" value="Unassembled WGS sequence"/>
</dbReference>
<comment type="caution">
    <text evidence="2">The sequence shown here is derived from an EMBL/GenBank/DDBJ whole genome shotgun (WGS) entry which is preliminary data.</text>
</comment>
<protein>
    <submittedName>
        <fullName evidence="2">Uncharacterized protein</fullName>
    </submittedName>
</protein>
<gene>
    <name evidence="2" type="ORF">ACFQRB_13820</name>
</gene>
<keyword evidence="3" id="KW-1185">Reference proteome</keyword>
<evidence type="ECO:0000313" key="2">
    <source>
        <dbReference type="EMBL" id="MFC7137227.1"/>
    </source>
</evidence>
<dbReference type="EMBL" id="JBHSZG010000001">
    <property type="protein sequence ID" value="MFC7137227.1"/>
    <property type="molecule type" value="Genomic_DNA"/>
</dbReference>
<reference evidence="2 3" key="1">
    <citation type="journal article" date="2019" name="Int. J. Syst. Evol. Microbiol.">
        <title>The Global Catalogue of Microorganisms (GCM) 10K type strain sequencing project: providing services to taxonomists for standard genome sequencing and annotation.</title>
        <authorList>
            <consortium name="The Broad Institute Genomics Platform"/>
            <consortium name="The Broad Institute Genome Sequencing Center for Infectious Disease"/>
            <person name="Wu L."/>
            <person name="Ma J."/>
        </authorList>
    </citation>
    <scope>NUCLEOTIDE SEQUENCE [LARGE SCALE GENOMIC DNA]</scope>
    <source>
        <strain evidence="2 3">DT92</strain>
    </source>
</reference>
<feature type="region of interest" description="Disordered" evidence="1">
    <location>
        <begin position="1"/>
        <end position="62"/>
    </location>
</feature>
<accession>A0ABD5XQ18</accession>
<name>A0ABD5XQ18_9EURY</name>
<organism evidence="2 3">
    <name type="scientific">Halobaculum litoreum</name>
    <dbReference type="NCBI Taxonomy" id="3031998"/>
    <lineage>
        <taxon>Archaea</taxon>
        <taxon>Methanobacteriati</taxon>
        <taxon>Methanobacteriota</taxon>
        <taxon>Stenosarchaea group</taxon>
        <taxon>Halobacteria</taxon>
        <taxon>Halobacteriales</taxon>
        <taxon>Haloferacaceae</taxon>
        <taxon>Halobaculum</taxon>
    </lineage>
</organism>
<feature type="compositionally biased region" description="Basic and acidic residues" evidence="1">
    <location>
        <begin position="22"/>
        <end position="33"/>
    </location>
</feature>
<feature type="compositionally biased region" description="Polar residues" evidence="1">
    <location>
        <begin position="47"/>
        <end position="56"/>
    </location>
</feature>
<evidence type="ECO:0000256" key="1">
    <source>
        <dbReference type="SAM" id="MobiDB-lite"/>
    </source>
</evidence>
<sequence length="79" mass="8302">MGHDPRPPAGADGDLVEPTEGVVRRDPDAVVERRRGRRPPVVVRASDPSNPRSASVSAKPAWPRFATSFVSDGEGASAA</sequence>
<dbReference type="AlphaFoldDB" id="A0ABD5XQ18"/>